<reference evidence="6 7" key="1">
    <citation type="journal article" date="2019" name="Sci. Rep.">
        <title>Orb-weaving spider Araneus ventricosus genome elucidates the spidroin gene catalogue.</title>
        <authorList>
            <person name="Kono N."/>
            <person name="Nakamura H."/>
            <person name="Ohtoshi R."/>
            <person name="Moran D.A.P."/>
            <person name="Shinohara A."/>
            <person name="Yoshida Y."/>
            <person name="Fujiwara M."/>
            <person name="Mori M."/>
            <person name="Tomita M."/>
            <person name="Arakawa K."/>
        </authorList>
    </citation>
    <scope>NUCLEOTIDE SEQUENCE [LARGE SCALE GENOMIC DNA]</scope>
</reference>
<evidence type="ECO:0000313" key="7">
    <source>
        <dbReference type="Proteomes" id="UP000499080"/>
    </source>
</evidence>
<dbReference type="InterPro" id="IPR003615">
    <property type="entry name" value="HNH_nuc"/>
</dbReference>
<keyword evidence="7" id="KW-1185">Reference proteome</keyword>
<dbReference type="InterPro" id="IPR032978">
    <property type="entry name" value="ZMYND19"/>
</dbReference>
<evidence type="ECO:0000313" key="6">
    <source>
        <dbReference type="EMBL" id="GBM42909.1"/>
    </source>
</evidence>
<dbReference type="Gene3D" id="3.90.75.20">
    <property type="match status" value="1"/>
</dbReference>
<evidence type="ECO:0000259" key="5">
    <source>
        <dbReference type="PROSITE" id="PS50865"/>
    </source>
</evidence>
<keyword evidence="1" id="KW-0479">Metal-binding</keyword>
<dbReference type="SUPFAM" id="SSF144232">
    <property type="entry name" value="HIT/MYND zinc finger-like"/>
    <property type="match status" value="1"/>
</dbReference>
<dbReference type="PROSITE" id="PS50865">
    <property type="entry name" value="ZF_MYND_2"/>
    <property type="match status" value="1"/>
</dbReference>
<dbReference type="Gene3D" id="6.10.140.2220">
    <property type="match status" value="1"/>
</dbReference>
<accession>A0A4Y2FRD9</accession>
<dbReference type="PANTHER" id="PTHR46831">
    <property type="entry name" value="ZINC FINGER MYND DOMAIN-CONTAINING PROTEIN 19"/>
    <property type="match status" value="1"/>
</dbReference>
<dbReference type="InterPro" id="IPR044925">
    <property type="entry name" value="His-Me_finger_sf"/>
</dbReference>
<dbReference type="GO" id="GO:0016020">
    <property type="term" value="C:membrane"/>
    <property type="evidence" value="ECO:0007669"/>
    <property type="project" value="TreeGrafter"/>
</dbReference>
<proteinExistence type="predicted"/>
<dbReference type="Pfam" id="PF01753">
    <property type="entry name" value="zf-MYND"/>
    <property type="match status" value="1"/>
</dbReference>
<name>A0A4Y2FRD9_ARAVE</name>
<dbReference type="AlphaFoldDB" id="A0A4Y2FRD9"/>
<dbReference type="GO" id="GO:0008270">
    <property type="term" value="F:zinc ion binding"/>
    <property type="evidence" value="ECO:0007669"/>
    <property type="project" value="UniProtKB-KW"/>
</dbReference>
<evidence type="ECO:0000256" key="3">
    <source>
        <dbReference type="ARBA" id="ARBA00022833"/>
    </source>
</evidence>
<dbReference type="SUPFAM" id="SSF54060">
    <property type="entry name" value="His-Me finger endonucleases"/>
    <property type="match status" value="1"/>
</dbReference>
<dbReference type="OrthoDB" id="2951111at2759"/>
<dbReference type="EMBL" id="BGPR01001009">
    <property type="protein sequence ID" value="GBM42909.1"/>
    <property type="molecule type" value="Genomic_DNA"/>
</dbReference>
<protein>
    <submittedName>
        <fullName evidence="6">Zinc finger MYND domain-containing protein 19</fullName>
    </submittedName>
</protein>
<evidence type="ECO:0000256" key="1">
    <source>
        <dbReference type="ARBA" id="ARBA00022723"/>
    </source>
</evidence>
<comment type="caution">
    <text evidence="6">The sequence shown here is derived from an EMBL/GenBank/DDBJ whole genome shotgun (WGS) entry which is preliminary data.</text>
</comment>
<dbReference type="PANTHER" id="PTHR46831:SF1">
    <property type="entry name" value="ZINC FINGER MYND DOMAIN-CONTAINING PROTEIN 19"/>
    <property type="match status" value="1"/>
</dbReference>
<dbReference type="Pfam" id="PF13392">
    <property type="entry name" value="HNH_3"/>
    <property type="match status" value="1"/>
</dbReference>
<organism evidence="6 7">
    <name type="scientific">Araneus ventricosus</name>
    <name type="common">Orbweaver spider</name>
    <name type="synonym">Epeira ventricosa</name>
    <dbReference type="NCBI Taxonomy" id="182803"/>
    <lineage>
        <taxon>Eukaryota</taxon>
        <taxon>Metazoa</taxon>
        <taxon>Ecdysozoa</taxon>
        <taxon>Arthropoda</taxon>
        <taxon>Chelicerata</taxon>
        <taxon>Arachnida</taxon>
        <taxon>Araneae</taxon>
        <taxon>Araneomorphae</taxon>
        <taxon>Entelegynae</taxon>
        <taxon>Araneoidea</taxon>
        <taxon>Araneidae</taxon>
        <taxon>Araneus</taxon>
    </lineage>
</organism>
<evidence type="ECO:0000256" key="2">
    <source>
        <dbReference type="ARBA" id="ARBA00022771"/>
    </source>
</evidence>
<keyword evidence="2 4" id="KW-0863">Zinc-finger</keyword>
<gene>
    <name evidence="6" type="primary">Zmynd19</name>
    <name evidence="6" type="ORF">AVEN_240838_1</name>
</gene>
<feature type="domain" description="MYND-type" evidence="5">
    <location>
        <begin position="214"/>
        <end position="252"/>
    </location>
</feature>
<dbReference type="GO" id="GO:0045202">
    <property type="term" value="C:synapse"/>
    <property type="evidence" value="ECO:0007669"/>
    <property type="project" value="TreeGrafter"/>
</dbReference>
<dbReference type="InterPro" id="IPR002893">
    <property type="entry name" value="Znf_MYND"/>
</dbReference>
<evidence type="ECO:0000256" key="4">
    <source>
        <dbReference type="PROSITE-ProRule" id="PRU00134"/>
    </source>
</evidence>
<dbReference type="Proteomes" id="UP000499080">
    <property type="component" value="Unassembled WGS sequence"/>
</dbReference>
<dbReference type="GO" id="GO:0005737">
    <property type="term" value="C:cytoplasm"/>
    <property type="evidence" value="ECO:0007669"/>
    <property type="project" value="TreeGrafter"/>
</dbReference>
<keyword evidence="3" id="KW-0862">Zinc</keyword>
<sequence length="267" mass="30858">MLDYVEKYPQILSGKVDRIFSKDTEVLRSLGTIVVKGRMKIEDKTDESSAQGFMFGLVILGPAAGKLKYTLLDKQDITLLQNHLLEAYVEIDRNGQGAQVFAFAYDVKKGKESGRYVHEILWEKYYGGIAPGFKVVHKNGITVDNRVENLMLCPKNISHYQCSSQKNPEDSLYWAAVVEMPHEAEPLYMKLFTAQEELSLMKEERYFECHYPPCTKMEQRPQEFSICGLCQVTRYCSSACQTRDWTWHKPICNQRPRPVFIESYPDR</sequence>